<dbReference type="EMBL" id="PDPS01000032">
    <property type="protein sequence ID" value="PID56614.1"/>
    <property type="molecule type" value="Genomic_DNA"/>
</dbReference>
<evidence type="ECO:0000256" key="7">
    <source>
        <dbReference type="ARBA" id="ARBA00023150"/>
    </source>
</evidence>
<comment type="subcellular location">
    <subcellularLocation>
        <location evidence="8">Cytoplasm</location>
    </subcellularLocation>
</comment>
<feature type="binding site" evidence="8">
    <location>
        <position position="93"/>
    </location>
    <ligand>
        <name>GTP</name>
        <dbReference type="ChEBI" id="CHEBI:37565"/>
    </ligand>
</feature>
<dbReference type="PANTHER" id="PTHR19136:SF81">
    <property type="entry name" value="MOLYBDENUM COFACTOR GUANYLYLTRANSFERASE"/>
    <property type="match status" value="1"/>
</dbReference>
<dbReference type="Gene3D" id="3.90.550.10">
    <property type="entry name" value="Spore Coat Polysaccharide Biosynthesis Protein SpsA, Chain A"/>
    <property type="match status" value="1"/>
</dbReference>
<organism evidence="10 11">
    <name type="scientific">candidate division KSB3 bacterium</name>
    <dbReference type="NCBI Taxonomy" id="2044937"/>
    <lineage>
        <taxon>Bacteria</taxon>
        <taxon>candidate division KSB3</taxon>
    </lineage>
</organism>
<dbReference type="PANTHER" id="PTHR19136">
    <property type="entry name" value="MOLYBDENUM COFACTOR GUANYLYLTRANSFERASE"/>
    <property type="match status" value="1"/>
</dbReference>
<feature type="binding site" evidence="8">
    <location>
        <begin position="36"/>
        <end position="38"/>
    </location>
    <ligand>
        <name>GTP</name>
        <dbReference type="ChEBI" id="CHEBI:37565"/>
    </ligand>
</feature>
<comment type="cofactor">
    <cofactor evidence="8">
        <name>Mg(2+)</name>
        <dbReference type="ChEBI" id="CHEBI:18420"/>
    </cofactor>
</comment>
<dbReference type="EC" id="2.7.7.77" evidence="8"/>
<dbReference type="Pfam" id="PF12804">
    <property type="entry name" value="NTP_transf_3"/>
    <property type="match status" value="1"/>
</dbReference>
<dbReference type="GO" id="GO:0046872">
    <property type="term" value="F:metal ion binding"/>
    <property type="evidence" value="ECO:0007669"/>
    <property type="project" value="UniProtKB-KW"/>
</dbReference>
<dbReference type="InterPro" id="IPR025877">
    <property type="entry name" value="MobA-like_NTP_Trfase"/>
</dbReference>
<keyword evidence="1 8" id="KW-0963">Cytoplasm</keyword>
<keyword evidence="6 8" id="KW-0342">GTP-binding</keyword>
<evidence type="ECO:0000256" key="8">
    <source>
        <dbReference type="HAMAP-Rule" id="MF_00316"/>
    </source>
</evidence>
<reference evidence="10 11" key="1">
    <citation type="submission" date="2017-10" db="EMBL/GenBank/DDBJ databases">
        <title>Novel microbial diversity and functional potential in the marine mammal oral microbiome.</title>
        <authorList>
            <person name="Dudek N.K."/>
            <person name="Sun C.L."/>
            <person name="Burstein D."/>
            <person name="Kantor R.S."/>
            <person name="Aliaga Goltsman D.S."/>
            <person name="Bik E.M."/>
            <person name="Thomas B.C."/>
            <person name="Banfield J.F."/>
            <person name="Relman D.A."/>
        </authorList>
    </citation>
    <scope>NUCLEOTIDE SEQUENCE [LARGE SCALE GENOMIC DNA]</scope>
    <source>
        <strain evidence="10">DOLZORAL124_49_17</strain>
    </source>
</reference>
<evidence type="ECO:0000259" key="9">
    <source>
        <dbReference type="Pfam" id="PF12804"/>
    </source>
</evidence>
<dbReference type="AlphaFoldDB" id="A0A2G6E3G9"/>
<feature type="binding site" evidence="8">
    <location>
        <position position="48"/>
    </location>
    <ligand>
        <name>GTP</name>
        <dbReference type="ChEBI" id="CHEBI:37565"/>
    </ligand>
</feature>
<evidence type="ECO:0000256" key="5">
    <source>
        <dbReference type="ARBA" id="ARBA00022842"/>
    </source>
</evidence>
<dbReference type="Proteomes" id="UP000229740">
    <property type="component" value="Unassembled WGS sequence"/>
</dbReference>
<comment type="function">
    <text evidence="8">Transfers a GMP moiety from GTP to Mo-molybdopterin (Mo-MPT) cofactor (Moco or molybdenum cofactor) to form Mo-molybdopterin guanine dinucleotide (Mo-MGD) cofactor.</text>
</comment>
<comment type="similarity">
    <text evidence="8">Belongs to the MobA family.</text>
</comment>
<feature type="binding site" evidence="8">
    <location>
        <position position="122"/>
    </location>
    <ligand>
        <name>Mg(2+)</name>
        <dbReference type="ChEBI" id="CHEBI:18420"/>
    </ligand>
</feature>
<evidence type="ECO:0000256" key="1">
    <source>
        <dbReference type="ARBA" id="ARBA00022490"/>
    </source>
</evidence>
<keyword evidence="4 8" id="KW-0547">Nucleotide-binding</keyword>
<evidence type="ECO:0000313" key="11">
    <source>
        <dbReference type="Proteomes" id="UP000229740"/>
    </source>
</evidence>
<comment type="caution">
    <text evidence="10">The sequence shown here is derived from an EMBL/GenBank/DDBJ whole genome shotgun (WGS) entry which is preliminary data.</text>
</comment>
<protein>
    <recommendedName>
        <fullName evidence="8">Probable molybdenum cofactor guanylyltransferase</fullName>
        <shortName evidence="8">MoCo guanylyltransferase</shortName>
        <ecNumber evidence="8">2.7.7.77</ecNumber>
    </recommendedName>
    <alternativeName>
        <fullName evidence="8">GTP:molybdopterin guanylyltransferase</fullName>
    </alternativeName>
    <alternativeName>
        <fullName evidence="8">Mo-MPT guanylyltransferase</fullName>
    </alternativeName>
    <alternativeName>
        <fullName evidence="8">Molybdopterin guanylyltransferase</fullName>
    </alternativeName>
    <alternativeName>
        <fullName evidence="8">Molybdopterin-guanine dinucleotide synthase</fullName>
        <shortName evidence="8">MGD synthase</shortName>
    </alternativeName>
</protein>
<keyword evidence="2 8" id="KW-0808">Transferase</keyword>
<keyword evidence="7 8" id="KW-0501">Molybdenum cofactor biosynthesis</keyword>
<dbReference type="HAMAP" id="MF_00316">
    <property type="entry name" value="MobA"/>
    <property type="match status" value="1"/>
</dbReference>
<dbReference type="InterPro" id="IPR029044">
    <property type="entry name" value="Nucleotide-diphossugar_trans"/>
</dbReference>
<dbReference type="GO" id="GO:0061603">
    <property type="term" value="F:molybdenum cofactor guanylyltransferase activity"/>
    <property type="evidence" value="ECO:0007669"/>
    <property type="project" value="UniProtKB-EC"/>
</dbReference>
<gene>
    <name evidence="8" type="primary">mobA</name>
    <name evidence="10" type="ORF">CSB45_10285</name>
</gene>
<evidence type="ECO:0000256" key="2">
    <source>
        <dbReference type="ARBA" id="ARBA00022679"/>
    </source>
</evidence>
<evidence type="ECO:0000256" key="6">
    <source>
        <dbReference type="ARBA" id="ARBA00023134"/>
    </source>
</evidence>
<accession>A0A2G6E3G9</accession>
<evidence type="ECO:0000256" key="4">
    <source>
        <dbReference type="ARBA" id="ARBA00022741"/>
    </source>
</evidence>
<dbReference type="CDD" id="cd02503">
    <property type="entry name" value="MobA"/>
    <property type="match status" value="1"/>
</dbReference>
<keyword evidence="3 8" id="KW-0479">Metal-binding</keyword>
<dbReference type="InterPro" id="IPR013482">
    <property type="entry name" value="Molybde_CF_guanTrfase"/>
</dbReference>
<feature type="binding site" evidence="8">
    <location>
        <position position="122"/>
    </location>
    <ligand>
        <name>GTP</name>
        <dbReference type="ChEBI" id="CHEBI:37565"/>
    </ligand>
</feature>
<comment type="domain">
    <text evidence="8">The N-terminal domain determines nucleotide recognition and specific binding, while the C-terminal domain determines the specific binding to the target protein.</text>
</comment>
<sequence length="232" mass="26316">MEEKSNSKRTKACIKSNFRSVSSKHSEKAAMTAAIIAGGRSRRMKREKAFLKLGGKALIERVLEVLCPLFPHVLINSNTPQRFQCWGVPVIPDIVPDRGPLGGIYTALVHAGTEYVFCVACDLPFLNPDLITVLQAEARNCDILVPRTSDGRHHPLHAVYSKNCLTTIKQRLQHNQLKISELFFFSQLTIHYLDQKQILPFDPDSKAFMNLNTPDDFRQACRMEQAVRKKFH</sequence>
<evidence type="ECO:0000256" key="3">
    <source>
        <dbReference type="ARBA" id="ARBA00022723"/>
    </source>
</evidence>
<dbReference type="GO" id="GO:0006777">
    <property type="term" value="P:Mo-molybdopterin cofactor biosynthetic process"/>
    <property type="evidence" value="ECO:0007669"/>
    <property type="project" value="UniProtKB-KW"/>
</dbReference>
<keyword evidence="5 8" id="KW-0460">Magnesium</keyword>
<feature type="binding site" evidence="8">
    <location>
        <position position="76"/>
    </location>
    <ligand>
        <name>GTP</name>
        <dbReference type="ChEBI" id="CHEBI:37565"/>
    </ligand>
</feature>
<dbReference type="GO" id="GO:0005737">
    <property type="term" value="C:cytoplasm"/>
    <property type="evidence" value="ECO:0007669"/>
    <property type="project" value="UniProtKB-SubCell"/>
</dbReference>
<dbReference type="GO" id="GO:0005525">
    <property type="term" value="F:GTP binding"/>
    <property type="evidence" value="ECO:0007669"/>
    <property type="project" value="UniProtKB-UniRule"/>
</dbReference>
<feature type="domain" description="MobA-like NTP transferase" evidence="9">
    <location>
        <begin position="33"/>
        <end position="176"/>
    </location>
</feature>
<dbReference type="SUPFAM" id="SSF53448">
    <property type="entry name" value="Nucleotide-diphospho-sugar transferases"/>
    <property type="match status" value="1"/>
</dbReference>
<evidence type="ECO:0000313" key="10">
    <source>
        <dbReference type="EMBL" id="PID56614.1"/>
    </source>
</evidence>
<proteinExistence type="inferred from homology"/>
<keyword evidence="10" id="KW-0548">Nucleotidyltransferase</keyword>
<name>A0A2G6E3G9_9BACT</name>
<comment type="catalytic activity">
    <reaction evidence="8">
        <text>Mo-molybdopterin + GTP + H(+) = Mo-molybdopterin guanine dinucleotide + diphosphate</text>
        <dbReference type="Rhea" id="RHEA:34243"/>
        <dbReference type="ChEBI" id="CHEBI:15378"/>
        <dbReference type="ChEBI" id="CHEBI:33019"/>
        <dbReference type="ChEBI" id="CHEBI:37565"/>
        <dbReference type="ChEBI" id="CHEBI:71302"/>
        <dbReference type="ChEBI" id="CHEBI:71310"/>
        <dbReference type="EC" id="2.7.7.77"/>
    </reaction>
</comment>